<accession>A0A0F5YGM5</accession>
<dbReference type="EMBL" id="LATL02000212">
    <property type="protein sequence ID" value="KKD38034.1"/>
    <property type="molecule type" value="Genomic_DNA"/>
</dbReference>
<dbReference type="OrthoDB" id="9856589at2"/>
<protein>
    <submittedName>
        <fullName evidence="1">Uncharacterized protein</fullName>
    </submittedName>
</protein>
<evidence type="ECO:0000313" key="1">
    <source>
        <dbReference type="EMBL" id="KKD38034.1"/>
    </source>
</evidence>
<evidence type="ECO:0000313" key="2">
    <source>
        <dbReference type="Proteomes" id="UP000033607"/>
    </source>
</evidence>
<dbReference type="AlphaFoldDB" id="A0A0F5YGM5"/>
<sequence length="100" mass="11735">MTQSSLPVQLLSLAANQPNPLEFLEKCDQVLEKMLKLMVVEEHVKSRQFEQLHRVEDKESKEQIQQLEMLNRTQAERIQELECLQNPYSNDGDAICNFEF</sequence>
<comment type="caution">
    <text evidence="1">The sequence shown here is derived from an EMBL/GenBank/DDBJ whole genome shotgun (WGS) entry which is preliminary data.</text>
</comment>
<gene>
    <name evidence="1" type="ORF">WN50_11030</name>
</gene>
<proteinExistence type="predicted"/>
<dbReference type="RefSeq" id="WP_046278593.1">
    <property type="nucleotide sequence ID" value="NZ_LATL02000212.1"/>
</dbReference>
<reference evidence="1 2" key="1">
    <citation type="submission" date="2015-06" db="EMBL/GenBank/DDBJ databases">
        <title>Draft genome assembly of filamentous brackish cyanobacterium Limnoraphis robusta strain CS-951.</title>
        <authorList>
            <person name="Willis A."/>
            <person name="Parks M."/>
            <person name="Burford M.A."/>
        </authorList>
    </citation>
    <scope>NUCLEOTIDE SEQUENCE [LARGE SCALE GENOMIC DNA]</scope>
    <source>
        <strain evidence="1 2">CS-951</strain>
    </source>
</reference>
<dbReference type="Proteomes" id="UP000033607">
    <property type="component" value="Unassembled WGS sequence"/>
</dbReference>
<name>A0A0F5YGM5_9CYAN</name>
<organism evidence="1 2">
    <name type="scientific">Limnoraphis robusta CS-951</name>
    <dbReference type="NCBI Taxonomy" id="1637645"/>
    <lineage>
        <taxon>Bacteria</taxon>
        <taxon>Bacillati</taxon>
        <taxon>Cyanobacteriota</taxon>
        <taxon>Cyanophyceae</taxon>
        <taxon>Oscillatoriophycideae</taxon>
        <taxon>Oscillatoriales</taxon>
        <taxon>Sirenicapillariaceae</taxon>
        <taxon>Limnoraphis</taxon>
    </lineage>
</organism>